<comment type="caution">
    <text evidence="2">The sequence shown here is derived from an EMBL/GenBank/DDBJ whole genome shotgun (WGS) entry which is preliminary data.</text>
</comment>
<dbReference type="Proteomes" id="UP000654075">
    <property type="component" value="Unassembled WGS sequence"/>
</dbReference>
<sequence>AGAEPHLVLDLPDRLVVHKPPGWQVDSGGSDEAPEDLEEATLEVAAKGEPLLLSRFLEAVLGPRLRPLVIDATHLRGFLHRLDVPSSGLILVAKSYEAFWDLQLQLVSGTVLREYVALCHGWASPEQFRAVQAGVLWQRRRPGPSKVSRHGKPSHTNFKVLAHGLRKREAYSLVAISIVTGRRHQIRVHSAHAGHPTACDGKYTAPSTFDSDRSWCARNFLHRCRLAFNDSAGKQQQALAVMPRDLKSALRQVEGRDEASRAAMQLWLAEAPRGW</sequence>
<organism evidence="2 3">
    <name type="scientific">Polarella glacialis</name>
    <name type="common">Dinoflagellate</name>
    <dbReference type="NCBI Taxonomy" id="89957"/>
    <lineage>
        <taxon>Eukaryota</taxon>
        <taxon>Sar</taxon>
        <taxon>Alveolata</taxon>
        <taxon>Dinophyceae</taxon>
        <taxon>Suessiales</taxon>
        <taxon>Suessiaceae</taxon>
        <taxon>Polarella</taxon>
    </lineage>
</organism>
<dbReference type="Gene3D" id="3.30.2350.10">
    <property type="entry name" value="Pseudouridine synthase"/>
    <property type="match status" value="1"/>
</dbReference>
<dbReference type="InterPro" id="IPR050188">
    <property type="entry name" value="RluA_PseudoU_synthase"/>
</dbReference>
<dbReference type="SUPFAM" id="SSF55120">
    <property type="entry name" value="Pseudouridine synthase"/>
    <property type="match status" value="1"/>
</dbReference>
<dbReference type="OrthoDB" id="430737at2759"/>
<feature type="domain" description="Pseudouridine synthase RsuA/RluA-like" evidence="1">
    <location>
        <begin position="15"/>
        <end position="192"/>
    </location>
</feature>
<dbReference type="GO" id="GO:0000455">
    <property type="term" value="P:enzyme-directed rRNA pseudouridine synthesis"/>
    <property type="evidence" value="ECO:0007669"/>
    <property type="project" value="TreeGrafter"/>
</dbReference>
<reference evidence="2" key="1">
    <citation type="submission" date="2021-02" db="EMBL/GenBank/DDBJ databases">
        <authorList>
            <person name="Dougan E. K."/>
            <person name="Rhodes N."/>
            <person name="Thang M."/>
            <person name="Chan C."/>
        </authorList>
    </citation>
    <scope>NUCLEOTIDE SEQUENCE</scope>
</reference>
<evidence type="ECO:0000259" key="1">
    <source>
        <dbReference type="Pfam" id="PF00849"/>
    </source>
</evidence>
<dbReference type="InterPro" id="IPR006145">
    <property type="entry name" value="PsdUridine_synth_RsuA/RluA"/>
</dbReference>
<dbReference type="InterPro" id="IPR020103">
    <property type="entry name" value="PsdUridine_synth_cat_dom_sf"/>
</dbReference>
<dbReference type="PANTHER" id="PTHR21600">
    <property type="entry name" value="MITOCHONDRIAL RNA PSEUDOURIDINE SYNTHASE"/>
    <property type="match status" value="1"/>
</dbReference>
<dbReference type="GO" id="GO:0009982">
    <property type="term" value="F:pseudouridine synthase activity"/>
    <property type="evidence" value="ECO:0007669"/>
    <property type="project" value="InterPro"/>
</dbReference>
<proteinExistence type="predicted"/>
<dbReference type="AlphaFoldDB" id="A0A813EEJ8"/>
<gene>
    <name evidence="2" type="ORF">PGLA1383_LOCUS17342</name>
</gene>
<evidence type="ECO:0000313" key="3">
    <source>
        <dbReference type="Proteomes" id="UP000654075"/>
    </source>
</evidence>
<protein>
    <recommendedName>
        <fullName evidence="1">Pseudouridine synthase RsuA/RluA-like domain-containing protein</fullName>
    </recommendedName>
</protein>
<dbReference type="CDD" id="cd02869">
    <property type="entry name" value="PseudoU_synth_RluA_like"/>
    <property type="match status" value="1"/>
</dbReference>
<dbReference type="EMBL" id="CAJNNV010010712">
    <property type="protein sequence ID" value="CAE8598958.1"/>
    <property type="molecule type" value="Genomic_DNA"/>
</dbReference>
<name>A0A813EEJ8_POLGL</name>
<dbReference type="GO" id="GO:0003723">
    <property type="term" value="F:RNA binding"/>
    <property type="evidence" value="ECO:0007669"/>
    <property type="project" value="InterPro"/>
</dbReference>
<keyword evidence="3" id="KW-1185">Reference proteome</keyword>
<dbReference type="PANTHER" id="PTHR21600:SF92">
    <property type="entry name" value="RIBOSOMAL LARGE SUBUNIT PSEUDOURIDINE SYNTHASE C"/>
    <property type="match status" value="1"/>
</dbReference>
<feature type="non-terminal residue" evidence="2">
    <location>
        <position position="275"/>
    </location>
</feature>
<evidence type="ECO:0000313" key="2">
    <source>
        <dbReference type="EMBL" id="CAE8598958.1"/>
    </source>
</evidence>
<feature type="non-terminal residue" evidence="2">
    <location>
        <position position="1"/>
    </location>
</feature>
<accession>A0A813EEJ8</accession>
<dbReference type="Pfam" id="PF00849">
    <property type="entry name" value="PseudoU_synth_2"/>
    <property type="match status" value="1"/>
</dbReference>